<feature type="domain" description="Fanconi anaemia group A protein arcN subdomain" evidence="4">
    <location>
        <begin position="638"/>
        <end position="870"/>
    </location>
</feature>
<evidence type="ECO:0000313" key="5">
    <source>
        <dbReference type="Ensembl" id="ENSBTAP00000002478.6"/>
    </source>
</evidence>
<accession>E1B6X8</accession>
<evidence type="ECO:0000259" key="2">
    <source>
        <dbReference type="Pfam" id="PF15865"/>
    </source>
</evidence>
<dbReference type="InterPro" id="IPR003516">
    <property type="entry name" value="FANCA"/>
</dbReference>
<sequence>MSAPGARVAASDQGPGVRRRAWAELLEGRVERQKLSPEGEQKVRESAVRLLRSHLNLNDLILEVEGPPCDQPCLRQLIDCDGPEAHTNLSSSLIGSALRDQATRLGVPVAVLSSQVVASGLMRICEADTRPPPKVLLTPEQRKKLSSLLEIAQNLLAQNMFSRLYFCQELWKAQNSLLLEAVWRLHVQNVVSIPELLESRADTQAVVVWLCKDLGLLCEQIEVPCPHAEVARAVLADLVQMFVLRGFQKSDGVRGDGAPAQMAQIAAAVLEQMLASTLEAMAAGLPEGSPAYKAGSCWFSVFSGPMYQSILSAETLKRWFCHTLTQILTHKPVLKVSDAVQMQREWSFARTPALLSGLYRRDPTLLSRLPAAVCPRTHCQAACRPPPMLGDRCGQVDGWVTRLLARAFESWDLDSMVLAFLVVRQAALEGPAVFPSYATWFQATFGSTRGIHSCSKKALVFLFKFLSDLVPFEVPRYLQVHILHPPLVPGKYRTLLTDYVVLAKTRLADLKISIENMGLYEDLSSAGDVTQPQSQASQDVEKALSVFEHTGKVPVAILEASIFRRSYYLSHFLPALLTPRVLPRAPDSREALIESLRRADKIPPALYSAYRQACSTAGQKQPEDAAQGGEVEPSCAEEPLDLLMAALQELRASMTDPTQHDELSAQVAMVSERLHSVLGLSEDVSSDEAAPVQLSVQAPKLQPLEQRVVDLLLTSFCQNLMAASSVAPPDRQGPWATHFVRALCGHRFLPAVLTRLCQLLHHQGPSLSASHVLGLAALAVHLGESRSELPKVHVGPPAPARGLPIPEFIDSLLPCTAQQASALCLKFSTAAISYSLCKFSQSHELLHSCLSPGLIKKFQFLMFRWFPEARDPPSQEDPASLPWRPLCLPSVDWRRAALCLWKQRALKELLKQEGLQLTYRDWLQLEIEIQPEVDSLSDTERQDFQQWAIHQHFLPMPSATGGCDGDLEAACTTLVDVLMDFCQSSRSHHHSENSDLVLSGCKGNRDIFSRLQEMAADLEQGPAPLGHAAPHGHFLFGVFRRRLQALTHGWDMASRLQRQRELLTCKRTLLGLPPSMLVSSPRAEQPAAPSCTDFFHLVNSELRNFSHDGALTHDITAHFFRGLLNTCARSRDPSLAADLALTACQTQCPLLLTSALLWWSSLEPELHCRWRRWSQSPLPAELRKLQEAHLFAESVSSPLTPSPAPGPSWLCAAALHFAIQRARKESFRQELGKLDGQGEELFVSLFFFSLMGLLSSYLTPQAIGSLRALDICADILGCLQRRRISWLLVFQLTEADVPLGRTLLGLAPDHQVRLLPVAFYSLLPYFDEDALLTEDAFLHVALNMYLKLVGLFVAGETGAIWTVAHDGELPTQGDPVSLITNARLFLLQLIPRCPERSFLHVAELLAESGDCDPEVSAALLSRRQAVLDPDLSQEPQLF</sequence>
<organism evidence="5 6">
    <name type="scientific">Bos taurus</name>
    <name type="common">Bovine</name>
    <dbReference type="NCBI Taxonomy" id="9913"/>
    <lineage>
        <taxon>Eukaryota</taxon>
        <taxon>Metazoa</taxon>
        <taxon>Chordata</taxon>
        <taxon>Craniata</taxon>
        <taxon>Vertebrata</taxon>
        <taxon>Euteleostomi</taxon>
        <taxon>Mammalia</taxon>
        <taxon>Eutheria</taxon>
        <taxon>Laurasiatheria</taxon>
        <taxon>Artiodactyla</taxon>
        <taxon>Ruminantia</taxon>
        <taxon>Pecora</taxon>
        <taxon>Bovidae</taxon>
        <taxon>Bovinae</taxon>
        <taxon>Bos</taxon>
    </lineage>
</organism>
<dbReference type="FunCoup" id="E1B6X8">
    <property type="interactions" value="1531"/>
</dbReference>
<dbReference type="VEuPathDB" id="HostDB:ENSBTAG00000001906"/>
<proteinExistence type="predicted"/>
<dbReference type="GeneTree" id="ENSGT00390000007852"/>
<dbReference type="Pfam" id="PF24783">
    <property type="entry name" value="FANCA_arcN"/>
    <property type="match status" value="1"/>
</dbReference>
<dbReference type="Proteomes" id="UP000009136">
    <property type="component" value="Chromosome 18"/>
</dbReference>
<dbReference type="RefSeq" id="NP_001193532.1">
    <property type="nucleotide sequence ID" value="NM_001206603.1"/>
</dbReference>
<dbReference type="GO" id="GO:0036297">
    <property type="term" value="P:interstrand cross-link repair"/>
    <property type="evidence" value="ECO:0007669"/>
    <property type="project" value="InterPro"/>
</dbReference>
<dbReference type="PRINTS" id="PR00826">
    <property type="entry name" value="FANCONIAGENE"/>
</dbReference>
<dbReference type="KEGG" id="bta:618375"/>
<dbReference type="OMA" id="AIPHCPA"/>
<dbReference type="GO" id="GO:0043240">
    <property type="term" value="C:Fanconi anaemia nuclear complex"/>
    <property type="evidence" value="ECO:0000318"/>
    <property type="project" value="GO_Central"/>
</dbReference>
<dbReference type="InterPro" id="IPR055386">
    <property type="entry name" value="FANCA_helical"/>
</dbReference>
<dbReference type="PANTHER" id="PTHR12047">
    <property type="entry name" value="FANCONI ANEMIA GROUP A PROTEIN"/>
    <property type="match status" value="1"/>
</dbReference>
<dbReference type="InterPro" id="IPR055387">
    <property type="entry name" value="FANCA_arcN"/>
</dbReference>
<dbReference type="Bgee" id="ENSBTAG00000001906">
    <property type="expression patterns" value="Expressed in monocyte and 106 other cell types or tissues"/>
</dbReference>
<feature type="domain" description="Fanconi anaemia group A protein helical" evidence="3">
    <location>
        <begin position="533"/>
        <end position="614"/>
    </location>
</feature>
<name>E1B6X8_BOVIN</name>
<reference evidence="5" key="1">
    <citation type="submission" date="2018-03" db="EMBL/GenBank/DDBJ databases">
        <title>ARS-UCD1.2.</title>
        <authorList>
            <person name="Rosen B.D."/>
            <person name="Bickhart D.M."/>
            <person name="Koren S."/>
            <person name="Schnabel R.D."/>
            <person name="Hall R."/>
            <person name="Zimin A."/>
            <person name="Dreischer C."/>
            <person name="Schultheiss S."/>
            <person name="Schroeder S.G."/>
            <person name="Elsik C.G."/>
            <person name="Couldrey C."/>
            <person name="Liu G.E."/>
            <person name="Van Tassell C.P."/>
            <person name="Phillippy A.M."/>
            <person name="Smith T.P.L."/>
            <person name="Medrano J.F."/>
        </authorList>
    </citation>
    <scope>NUCLEOTIDE SEQUENCE [LARGE SCALE GENOMIC DNA]</scope>
    <source>
        <strain evidence="5">Hereford</strain>
    </source>
</reference>
<dbReference type="HOGENOM" id="CLU_005268_0_0_1"/>
<dbReference type="InterPro" id="IPR031729">
    <property type="entry name" value="Fanconi_A_N"/>
</dbReference>
<dbReference type="Reactome" id="R-BTA-6783310">
    <property type="pathway name" value="Fanconi Anemia Pathway"/>
</dbReference>
<dbReference type="GeneID" id="618375"/>
<evidence type="ECO:0000313" key="6">
    <source>
        <dbReference type="Proteomes" id="UP000009136"/>
    </source>
</evidence>
<feature type="domain" description="Fanconi anaemia group A protein N-terminal" evidence="2">
    <location>
        <begin position="396"/>
        <end position="513"/>
    </location>
</feature>
<dbReference type="OrthoDB" id="2287188at2759"/>
<dbReference type="Reactome" id="R-BTA-9833482">
    <property type="pathway name" value="PKR-mediated signaling"/>
</dbReference>
<dbReference type="Ensembl" id="ENSBTAT00000002478.7">
    <property type="protein sequence ID" value="ENSBTAP00000002478.6"/>
    <property type="gene ID" value="ENSBTAG00000001906.7"/>
</dbReference>
<dbReference type="Pfam" id="PF15865">
    <property type="entry name" value="Fanconi_A_N"/>
    <property type="match status" value="2"/>
</dbReference>
<gene>
    <name evidence="5 7" type="primary">FANCA</name>
</gene>
<dbReference type="PANTHER" id="PTHR12047:SF2">
    <property type="entry name" value="FANCONI ANEMIA GROUP A PROTEIN"/>
    <property type="match status" value="1"/>
</dbReference>
<dbReference type="PaxDb" id="9913-ENSBTAP00000002478"/>
<feature type="domain" description="Fanconi anaemia group A protein C-terminal" evidence="1">
    <location>
        <begin position="1210"/>
        <end position="1414"/>
    </location>
</feature>
<keyword evidence="6" id="KW-1185">Reference proteome</keyword>
<dbReference type="eggNOG" id="ENOG502QT8N">
    <property type="taxonomic scope" value="Eukaryota"/>
</dbReference>
<dbReference type="Pfam" id="PF24781">
    <property type="entry name" value="FANCA_helical"/>
    <property type="match status" value="1"/>
</dbReference>
<dbReference type="InParanoid" id="E1B6X8"/>
<protein>
    <submittedName>
        <fullName evidence="5">FA complementation group A</fullName>
    </submittedName>
</protein>
<reference evidence="5" key="3">
    <citation type="submission" date="2025-09" db="UniProtKB">
        <authorList>
            <consortium name="Ensembl"/>
        </authorList>
    </citation>
    <scope>IDENTIFICATION</scope>
    <source>
        <strain evidence="5">Hereford</strain>
    </source>
</reference>
<evidence type="ECO:0000259" key="3">
    <source>
        <dbReference type="Pfam" id="PF24781"/>
    </source>
</evidence>
<evidence type="ECO:0000259" key="4">
    <source>
        <dbReference type="Pfam" id="PF24783"/>
    </source>
</evidence>
<evidence type="ECO:0000259" key="1">
    <source>
        <dbReference type="Pfam" id="PF03511"/>
    </source>
</evidence>
<dbReference type="STRING" id="9913.ENSBTAP00000002478"/>
<dbReference type="VGNC" id="VGNC:28852">
    <property type="gene designation" value="FANCA"/>
</dbReference>
<feature type="domain" description="Fanconi anaemia group A protein N-terminal" evidence="2">
    <location>
        <begin position="170"/>
        <end position="361"/>
    </location>
</feature>
<dbReference type="CTD" id="2175"/>
<evidence type="ECO:0000313" key="7">
    <source>
        <dbReference type="VGNC" id="VGNC:28852"/>
    </source>
</evidence>
<dbReference type="GO" id="GO:0045589">
    <property type="term" value="P:regulation of regulatory T cell differentiation"/>
    <property type="evidence" value="ECO:0000318"/>
    <property type="project" value="GO_Central"/>
</dbReference>
<reference evidence="5" key="2">
    <citation type="submission" date="2025-08" db="UniProtKB">
        <authorList>
            <consortium name="Ensembl"/>
        </authorList>
    </citation>
    <scope>IDENTIFICATION</scope>
    <source>
        <strain evidence="5">Hereford</strain>
    </source>
</reference>
<dbReference type="InterPro" id="IPR055277">
    <property type="entry name" value="Fanconi_A_C"/>
</dbReference>
<dbReference type="Pfam" id="PF03511">
    <property type="entry name" value="FANCA_CTD"/>
    <property type="match status" value="1"/>
</dbReference>